<sequence length="266" mass="30862">MARTLAVMQPYMFPYLGYFQLIAAADIFVLGDDLQYVRSGWVNRNRILHNGEAKLITFPLKKDRFQLQINQRQLCDHFSDEGLRLIDLLAENYREAPYFAQVMPLLERLIRFPQQNIALYAEHAIREMCAYLHIVTPILRSSDLILGSAADKQERIIRIAHTFEATTFITPEGGSVLYDRDHFARNGLLVRFFRMNPVEYRQFRHPFVANLSIIDVLMFNCVEQVQQMLTEYGLDKNPTRAEPRMMQGPAQKPDVVLTGSHRIAVE</sequence>
<proteinExistence type="predicted"/>
<dbReference type="OrthoDB" id="3611744at2"/>
<evidence type="ECO:0000313" key="1">
    <source>
        <dbReference type="EMBL" id="SET95779.1"/>
    </source>
</evidence>
<accession>A0A1I0IFI8</accession>
<organism evidence="1 2">
    <name type="scientific">Pseudomonas graminis</name>
    <dbReference type="NCBI Taxonomy" id="158627"/>
    <lineage>
        <taxon>Bacteria</taxon>
        <taxon>Pseudomonadati</taxon>
        <taxon>Pseudomonadota</taxon>
        <taxon>Gammaproteobacteria</taxon>
        <taxon>Pseudomonadales</taxon>
        <taxon>Pseudomonadaceae</taxon>
        <taxon>Pseudomonas</taxon>
    </lineage>
</organism>
<dbReference type="Pfam" id="PF08889">
    <property type="entry name" value="WbqC"/>
    <property type="match status" value="1"/>
</dbReference>
<dbReference type="Proteomes" id="UP000182332">
    <property type="component" value="Unassembled WGS sequence"/>
</dbReference>
<dbReference type="EMBL" id="FOHW01000036">
    <property type="protein sequence ID" value="SET95779.1"/>
    <property type="molecule type" value="Genomic_DNA"/>
</dbReference>
<reference evidence="1 2" key="1">
    <citation type="submission" date="2016-10" db="EMBL/GenBank/DDBJ databases">
        <authorList>
            <person name="de Groot N.N."/>
        </authorList>
    </citation>
    <scope>NUCLEOTIDE SEQUENCE [LARGE SCALE GENOMIC DNA]</scope>
    <source>
        <strain evidence="1 2">DSM 11363</strain>
    </source>
</reference>
<name>A0A1I0IFI8_9PSED</name>
<dbReference type="InterPro" id="IPR014985">
    <property type="entry name" value="WbqC"/>
</dbReference>
<gene>
    <name evidence="1" type="ORF">SAMN05216197_13642</name>
</gene>
<protein>
    <submittedName>
        <fullName evidence="1">WbqC-like protein family protein</fullName>
    </submittedName>
</protein>
<dbReference type="AlphaFoldDB" id="A0A1I0IFI8"/>
<evidence type="ECO:0000313" key="2">
    <source>
        <dbReference type="Proteomes" id="UP000182332"/>
    </source>
</evidence>
<dbReference type="RefSeq" id="WP_083398858.1">
    <property type="nucleotide sequence ID" value="NZ_FOHW01000036.1"/>
</dbReference>